<comment type="caution">
    <text evidence="1">The sequence shown here is derived from an EMBL/GenBank/DDBJ whole genome shotgun (WGS) entry which is preliminary data.</text>
</comment>
<dbReference type="Proteomes" id="UP000823937">
    <property type="component" value="Unassembled WGS sequence"/>
</dbReference>
<accession>A0A9D1TJ38</accession>
<dbReference type="AlphaFoldDB" id="A0A9D1TJ38"/>
<evidence type="ECO:0000313" key="1">
    <source>
        <dbReference type="EMBL" id="HIV73765.1"/>
    </source>
</evidence>
<dbReference type="Pfam" id="PF06675">
    <property type="entry name" value="DUF1177"/>
    <property type="match status" value="1"/>
</dbReference>
<organism evidence="1 2">
    <name type="scientific">Candidatus Pseudogracilibacillus intestinigallinarum</name>
    <dbReference type="NCBI Taxonomy" id="2838742"/>
    <lineage>
        <taxon>Bacteria</taxon>
        <taxon>Bacillati</taxon>
        <taxon>Bacillota</taxon>
        <taxon>Bacilli</taxon>
        <taxon>Bacillales</taxon>
        <taxon>Bacillaceae</taxon>
        <taxon>Pseudogracilibacillus</taxon>
    </lineage>
</organism>
<dbReference type="InterPro" id="IPR009561">
    <property type="entry name" value="DUF1177"/>
</dbReference>
<protein>
    <submittedName>
        <fullName evidence="1">DUF1177 domain-containing protein</fullName>
    </submittedName>
</protein>
<gene>
    <name evidence="1" type="ORF">H9895_01640</name>
</gene>
<name>A0A9D1TJ38_9BACI</name>
<reference evidence="1" key="1">
    <citation type="journal article" date="2021" name="PeerJ">
        <title>Extensive microbial diversity within the chicken gut microbiome revealed by metagenomics and culture.</title>
        <authorList>
            <person name="Gilroy R."/>
            <person name="Ravi A."/>
            <person name="Getino M."/>
            <person name="Pursley I."/>
            <person name="Horton D.L."/>
            <person name="Alikhan N.F."/>
            <person name="Baker D."/>
            <person name="Gharbi K."/>
            <person name="Hall N."/>
            <person name="Watson M."/>
            <person name="Adriaenssens E.M."/>
            <person name="Foster-Nyarko E."/>
            <person name="Jarju S."/>
            <person name="Secka A."/>
            <person name="Antonio M."/>
            <person name="Oren A."/>
            <person name="Chaudhuri R.R."/>
            <person name="La Ragione R."/>
            <person name="Hildebrand F."/>
            <person name="Pallen M.J."/>
        </authorList>
    </citation>
    <scope>NUCLEOTIDE SEQUENCE</scope>
    <source>
        <strain evidence="1">CHK169-2315</strain>
    </source>
</reference>
<dbReference type="EMBL" id="DXHX01000024">
    <property type="protein sequence ID" value="HIV73765.1"/>
    <property type="molecule type" value="Genomic_DNA"/>
</dbReference>
<reference evidence="1" key="2">
    <citation type="submission" date="2021-04" db="EMBL/GenBank/DDBJ databases">
        <authorList>
            <person name="Gilroy R."/>
        </authorList>
    </citation>
    <scope>NUCLEOTIDE SEQUENCE</scope>
    <source>
        <strain evidence="1">CHK169-2315</strain>
    </source>
</reference>
<evidence type="ECO:0000313" key="2">
    <source>
        <dbReference type="Proteomes" id="UP000823937"/>
    </source>
</evidence>
<sequence length="312" mass="33517">MALKQVLEVLDILDNPSVEGKTVQALFESYTYASCSVERVHGEKGYTDFVKILIKGTEGKADGGNAPTLGVIGRLGGIGARPTRIGFVSDGDGAAAAVATALKLAEMSERGDRLEGDVYVTTHICPDAPTLPHDPVEFMDSPVDILTMNKYEVLEEMEAIISIDTTKGNRVFNHRGICLSQTVKDGYILKFSDDLVRIKEVTTGELAQTFAVSIQDITPYGNGLYHINSILQPSVATSAPVVGLAITTKTAVPGSGTGASHEVDIAQAVRFSIEVAKDFGRSKISFYDADEFDRIQALYGSMKHIQTLGKQN</sequence>
<proteinExistence type="predicted"/>